<evidence type="ECO:0008006" key="5">
    <source>
        <dbReference type="Google" id="ProtNLM"/>
    </source>
</evidence>
<feature type="compositionally biased region" description="Acidic residues" evidence="1">
    <location>
        <begin position="80"/>
        <end position="92"/>
    </location>
</feature>
<dbReference type="EMBL" id="CAACXN010000020">
    <property type="protein sequence ID" value="VEW15423.1"/>
    <property type="molecule type" value="Genomic_DNA"/>
</dbReference>
<reference evidence="3 4" key="1">
    <citation type="submission" date="2019-02" db="EMBL/GenBank/DDBJ databases">
        <authorList>
            <consortium name="Pathogen Informatics"/>
        </authorList>
    </citation>
    <scope>NUCLEOTIDE SEQUENCE [LARGE SCALE GENOMIC DNA]</scope>
    <source>
        <strain evidence="3 4">3012STDY7078520</strain>
    </source>
</reference>
<gene>
    <name evidence="3" type="ORF">NCTC12391_03587</name>
</gene>
<dbReference type="AlphaFoldDB" id="A0A449DCW5"/>
<keyword evidence="2" id="KW-1133">Transmembrane helix</keyword>
<organism evidence="3 4">
    <name type="scientific">Brevibacterium casei</name>
    <dbReference type="NCBI Taxonomy" id="33889"/>
    <lineage>
        <taxon>Bacteria</taxon>
        <taxon>Bacillati</taxon>
        <taxon>Actinomycetota</taxon>
        <taxon>Actinomycetes</taxon>
        <taxon>Micrococcales</taxon>
        <taxon>Brevibacteriaceae</taxon>
        <taxon>Brevibacterium</taxon>
    </lineage>
</organism>
<name>A0A449DCW5_9MICO</name>
<dbReference type="Pfam" id="PF14012">
    <property type="entry name" value="DUF4229"/>
    <property type="match status" value="1"/>
</dbReference>
<evidence type="ECO:0000256" key="2">
    <source>
        <dbReference type="SAM" id="Phobius"/>
    </source>
</evidence>
<feature type="region of interest" description="Disordered" evidence="1">
    <location>
        <begin position="69"/>
        <end position="111"/>
    </location>
</feature>
<protein>
    <recommendedName>
        <fullName evidence="5">DUF4229 domain-containing protein</fullName>
    </recommendedName>
</protein>
<keyword evidence="2" id="KW-0472">Membrane</keyword>
<sequence length="111" mass="11852">MGAMRSFWIYTLARLGIIVAVGLLLQPFLGFTLVMAVAAILIGALISYLALGGMRAKVAGDIEHRLANRRKSKKRKGADESFEDSLVDENAADEAAATETKSEAKKPESGA</sequence>
<dbReference type="Proteomes" id="UP000386281">
    <property type="component" value="Unassembled WGS sequence"/>
</dbReference>
<evidence type="ECO:0000313" key="3">
    <source>
        <dbReference type="EMBL" id="VEW15423.1"/>
    </source>
</evidence>
<evidence type="ECO:0000313" key="4">
    <source>
        <dbReference type="Proteomes" id="UP000386281"/>
    </source>
</evidence>
<evidence type="ECO:0000256" key="1">
    <source>
        <dbReference type="SAM" id="MobiDB-lite"/>
    </source>
</evidence>
<dbReference type="InterPro" id="IPR025323">
    <property type="entry name" value="DUF4229"/>
</dbReference>
<accession>A0A449DCW5</accession>
<proteinExistence type="predicted"/>
<keyword evidence="2" id="KW-0812">Transmembrane</keyword>
<feature type="transmembrane region" description="Helical" evidence="2">
    <location>
        <begin position="31"/>
        <end position="51"/>
    </location>
</feature>
<feature type="compositionally biased region" description="Basic and acidic residues" evidence="1">
    <location>
        <begin position="100"/>
        <end position="111"/>
    </location>
</feature>
<feature type="transmembrane region" description="Helical" evidence="2">
    <location>
        <begin position="7"/>
        <end position="25"/>
    </location>
</feature>